<evidence type="ECO:0000256" key="2">
    <source>
        <dbReference type="ARBA" id="ARBA00022448"/>
    </source>
</evidence>
<evidence type="ECO:0000313" key="7">
    <source>
        <dbReference type="Proteomes" id="UP000029839"/>
    </source>
</evidence>
<comment type="caution">
    <text evidence="6">The sequence shown here is derived from an EMBL/GenBank/DDBJ whole genome shotgun (WGS) entry which is preliminary data.</text>
</comment>
<dbReference type="GO" id="GO:0042956">
    <property type="term" value="P:maltodextrin transmembrane transport"/>
    <property type="evidence" value="ECO:0007669"/>
    <property type="project" value="TreeGrafter"/>
</dbReference>
<sequence>MMRTTARQRVRTRRTLATGAVTLTAALALAACGGGTTPEEVAGGGGAPEGAGEFTGEYDGPDVELSYWNGFTGGDGPFMQDLVDQFNEEHPNITVVPNTIQWADFYQRVPAAVNAGEGPDVGVMHLDQLATNAARSVIVPLDDVAEALEISEDDFSEEVWNAGIYDDQRYGIPLDVHSLAMFYNTEHFEAAGITEPPTDSESFMAALDALQAAGYQQPFWMPARWPGHLMFLSLLWQNGGEPYAEDGSEATFGSAEGVEALEWMRGIVDAGYSPSDVAQDSQYVAFKNGETSITWDGIWQINDLEASGLPYALAPIPAIFDEQLMWANSHQFFMTKQATQDENKYEAARVFIAWMSEQSADWAGAAMIPARESIREDAVAGMPQEPIANLLDNVRFLPPVPGIGTVQTETLEQAVANAILGQEEPQAALESAEERATELMEENLESFGG</sequence>
<name>A0A0A0BU67_9CELL</name>
<evidence type="ECO:0000256" key="1">
    <source>
        <dbReference type="ARBA" id="ARBA00008520"/>
    </source>
</evidence>
<reference evidence="6 7" key="2">
    <citation type="journal article" date="2015" name="Stand. Genomic Sci.">
        <title>Draft genome sequence of Cellulomonas carbonis T26(T) and comparative analysis of six Cellulomonas genomes.</title>
        <authorList>
            <person name="Zhuang W."/>
            <person name="Zhang S."/>
            <person name="Xia X."/>
            <person name="Wang G."/>
        </authorList>
    </citation>
    <scope>NUCLEOTIDE SEQUENCE [LARGE SCALE GENOMIC DNA]</scope>
    <source>
        <strain evidence="6 7">T26</strain>
    </source>
</reference>
<dbReference type="EMBL" id="AXCY01000019">
    <property type="protein sequence ID" value="KGM11520.1"/>
    <property type="molecule type" value="Genomic_DNA"/>
</dbReference>
<dbReference type="Pfam" id="PF13416">
    <property type="entry name" value="SBP_bac_8"/>
    <property type="match status" value="1"/>
</dbReference>
<dbReference type="PANTHER" id="PTHR30061:SF50">
    <property type="entry name" value="MALTOSE_MALTODEXTRIN-BINDING PERIPLASMIC PROTEIN"/>
    <property type="match status" value="1"/>
</dbReference>
<dbReference type="SUPFAM" id="SSF53850">
    <property type="entry name" value="Periplasmic binding protein-like II"/>
    <property type="match status" value="1"/>
</dbReference>
<keyword evidence="7" id="KW-1185">Reference proteome</keyword>
<comment type="similarity">
    <text evidence="1">Belongs to the bacterial solute-binding protein 1 family.</text>
</comment>
<dbReference type="Gene3D" id="3.40.190.10">
    <property type="entry name" value="Periplasmic binding protein-like II"/>
    <property type="match status" value="1"/>
</dbReference>
<dbReference type="GO" id="GO:0015768">
    <property type="term" value="P:maltose transport"/>
    <property type="evidence" value="ECO:0007669"/>
    <property type="project" value="TreeGrafter"/>
</dbReference>
<reference evidence="6 7" key="1">
    <citation type="submission" date="2013-08" db="EMBL/GenBank/DDBJ databases">
        <title>Genome sequencing of Cellulomonas carbonis T26.</title>
        <authorList>
            <person name="Chen F."/>
            <person name="Li Y."/>
            <person name="Wang G."/>
        </authorList>
    </citation>
    <scope>NUCLEOTIDE SEQUENCE [LARGE SCALE GENOMIC DNA]</scope>
    <source>
        <strain evidence="6 7">T26</strain>
    </source>
</reference>
<dbReference type="GO" id="GO:0055052">
    <property type="term" value="C:ATP-binding cassette (ABC) transporter complex, substrate-binding subunit-containing"/>
    <property type="evidence" value="ECO:0007669"/>
    <property type="project" value="TreeGrafter"/>
</dbReference>
<dbReference type="AlphaFoldDB" id="A0A0A0BU67"/>
<keyword evidence="2" id="KW-0813">Transport</keyword>
<evidence type="ECO:0000256" key="5">
    <source>
        <dbReference type="SAM" id="SignalP"/>
    </source>
</evidence>
<keyword evidence="3 5" id="KW-0732">Signal</keyword>
<feature type="signal peptide" evidence="5">
    <location>
        <begin position="1"/>
        <end position="30"/>
    </location>
</feature>
<dbReference type="GO" id="GO:1901982">
    <property type="term" value="F:maltose binding"/>
    <property type="evidence" value="ECO:0007669"/>
    <property type="project" value="TreeGrafter"/>
</dbReference>
<proteinExistence type="inferred from homology"/>
<evidence type="ECO:0000256" key="4">
    <source>
        <dbReference type="SAM" id="MobiDB-lite"/>
    </source>
</evidence>
<feature type="compositionally biased region" description="Gly residues" evidence="4">
    <location>
        <begin position="38"/>
        <end position="49"/>
    </location>
</feature>
<feature type="chain" id="PRO_5001967548" evidence="5">
    <location>
        <begin position="31"/>
        <end position="449"/>
    </location>
</feature>
<accession>A0A0A0BU67</accession>
<dbReference type="CDD" id="cd14748">
    <property type="entry name" value="PBP2_UgpB"/>
    <property type="match status" value="1"/>
</dbReference>
<evidence type="ECO:0000256" key="3">
    <source>
        <dbReference type="ARBA" id="ARBA00022729"/>
    </source>
</evidence>
<dbReference type="PANTHER" id="PTHR30061">
    <property type="entry name" value="MALTOSE-BINDING PERIPLASMIC PROTEIN"/>
    <property type="match status" value="1"/>
</dbReference>
<protein>
    <submittedName>
        <fullName evidence="6">ABC transporter substrate-binding protein</fullName>
    </submittedName>
</protein>
<dbReference type="InterPro" id="IPR006059">
    <property type="entry name" value="SBP"/>
</dbReference>
<organism evidence="6 7">
    <name type="scientific">Cellulomonas carbonis T26</name>
    <dbReference type="NCBI Taxonomy" id="947969"/>
    <lineage>
        <taxon>Bacteria</taxon>
        <taxon>Bacillati</taxon>
        <taxon>Actinomycetota</taxon>
        <taxon>Actinomycetes</taxon>
        <taxon>Micrococcales</taxon>
        <taxon>Cellulomonadaceae</taxon>
        <taxon>Cellulomonas</taxon>
    </lineage>
</organism>
<dbReference type="PROSITE" id="PS51257">
    <property type="entry name" value="PROKAR_LIPOPROTEIN"/>
    <property type="match status" value="1"/>
</dbReference>
<dbReference type="Proteomes" id="UP000029839">
    <property type="component" value="Unassembled WGS sequence"/>
</dbReference>
<feature type="region of interest" description="Disordered" evidence="4">
    <location>
        <begin position="38"/>
        <end position="58"/>
    </location>
</feature>
<gene>
    <name evidence="6" type="ORF">N868_17150</name>
</gene>
<evidence type="ECO:0000313" key="6">
    <source>
        <dbReference type="EMBL" id="KGM11520.1"/>
    </source>
</evidence>